<feature type="domain" description="Reverse transcriptase/retrotransposon-derived protein RNase H-like" evidence="2">
    <location>
        <begin position="181"/>
        <end position="230"/>
    </location>
</feature>
<name>A0AAE1AAI1_9GAST</name>
<dbReference type="EMBL" id="JAWDGP010002284">
    <property type="protein sequence ID" value="KAK3784313.1"/>
    <property type="molecule type" value="Genomic_DNA"/>
</dbReference>
<dbReference type="SUPFAM" id="SSF56672">
    <property type="entry name" value="DNA/RNA polymerases"/>
    <property type="match status" value="1"/>
</dbReference>
<feature type="compositionally biased region" description="Basic and acidic residues" evidence="1">
    <location>
        <begin position="408"/>
        <end position="419"/>
    </location>
</feature>
<dbReference type="PANTHER" id="PTHR33198">
    <property type="entry name" value="ANK_REP_REGION DOMAIN-CONTAINING PROTEIN-RELATED"/>
    <property type="match status" value="1"/>
</dbReference>
<sequence>MASIIGSVSPFNETEDTWQAFAERLEHFFLANEIDSEAKKRTVLLSSMGVKPYKLLSNLVAPRKAGECSYTETVDVLKKHHNPRPSTIVQRFKFNTRVRGASESIRPFVAELKKLSEFCEYNDSLEEMLRDRLVCGINNRRIQQRLLSERSLTFAKALDIAQAMEAAAEGIEDLSGHITDKEQEESFKSLMKMLVSAPVLSVPTCGDKFILDTDALDKAIAAELTQELQGQIAHSMEELSQYDMEIVYRPGKQHLKADALPRMPVKEGCYHYQGKEILSDLPCGGCKYCSRAHLQWHAFFSGRRRCYTTCRNCNDYESKPSYCFSATLGTLSEGGMLKALPTLEGPSSGVRDANTLPVSSAGRQTGISCKSWQAYALKGQVECASGMGAKDAFSTRSNPRPCQVNRGAEMEGVRLPKERAARRRVGGATSHANLAARKRAGGATSHANLAARKRVGGATSHANLAARKRVGGATSHANLAARKRAGGATSHTNLAARKRVGGAISHVNLAARRRVGGATSHTNLAARQRAGGATSHANLAARQGAGGAALHTNLAARQRAGGATSHTNLAARQ</sequence>
<dbReference type="AlphaFoldDB" id="A0AAE1AAI1"/>
<dbReference type="Proteomes" id="UP001283361">
    <property type="component" value="Unassembled WGS sequence"/>
</dbReference>
<evidence type="ECO:0000259" key="2">
    <source>
        <dbReference type="Pfam" id="PF17919"/>
    </source>
</evidence>
<protein>
    <recommendedName>
        <fullName evidence="2">Reverse transcriptase/retrotransposon-derived protein RNase H-like domain-containing protein</fullName>
    </recommendedName>
</protein>
<dbReference type="PANTHER" id="PTHR33198:SF19">
    <property type="entry name" value="CCHC-TYPE DOMAIN-CONTAINING PROTEIN"/>
    <property type="match status" value="1"/>
</dbReference>
<proteinExistence type="predicted"/>
<evidence type="ECO:0000313" key="4">
    <source>
        <dbReference type="Proteomes" id="UP001283361"/>
    </source>
</evidence>
<organism evidence="3 4">
    <name type="scientific">Elysia crispata</name>
    <name type="common">lettuce slug</name>
    <dbReference type="NCBI Taxonomy" id="231223"/>
    <lineage>
        <taxon>Eukaryota</taxon>
        <taxon>Metazoa</taxon>
        <taxon>Spiralia</taxon>
        <taxon>Lophotrochozoa</taxon>
        <taxon>Mollusca</taxon>
        <taxon>Gastropoda</taxon>
        <taxon>Heterobranchia</taxon>
        <taxon>Euthyneura</taxon>
        <taxon>Panpulmonata</taxon>
        <taxon>Sacoglossa</taxon>
        <taxon>Placobranchoidea</taxon>
        <taxon>Plakobranchidae</taxon>
        <taxon>Elysia</taxon>
    </lineage>
</organism>
<keyword evidence="4" id="KW-1185">Reference proteome</keyword>
<dbReference type="InterPro" id="IPR041577">
    <property type="entry name" value="RT_RNaseH_2"/>
</dbReference>
<dbReference type="InterPro" id="IPR043502">
    <property type="entry name" value="DNA/RNA_pol_sf"/>
</dbReference>
<reference evidence="3" key="1">
    <citation type="journal article" date="2023" name="G3 (Bethesda)">
        <title>A reference genome for the long-term kleptoplast-retaining sea slug Elysia crispata morphotype clarki.</title>
        <authorList>
            <person name="Eastman K.E."/>
            <person name="Pendleton A.L."/>
            <person name="Shaikh M.A."/>
            <person name="Suttiyut T."/>
            <person name="Ogas R."/>
            <person name="Tomko P."/>
            <person name="Gavelis G."/>
            <person name="Widhalm J.R."/>
            <person name="Wisecaver J.H."/>
        </authorList>
    </citation>
    <scope>NUCLEOTIDE SEQUENCE</scope>
    <source>
        <strain evidence="3">ECLA1</strain>
    </source>
</reference>
<gene>
    <name evidence="3" type="ORF">RRG08_015128</name>
</gene>
<accession>A0AAE1AAI1</accession>
<dbReference type="Pfam" id="PF17919">
    <property type="entry name" value="RT_RNaseH_2"/>
    <property type="match status" value="1"/>
</dbReference>
<feature type="region of interest" description="Disordered" evidence="1">
    <location>
        <begin position="390"/>
        <end position="447"/>
    </location>
</feature>
<evidence type="ECO:0000313" key="3">
    <source>
        <dbReference type="EMBL" id="KAK3784313.1"/>
    </source>
</evidence>
<evidence type="ECO:0000256" key="1">
    <source>
        <dbReference type="SAM" id="MobiDB-lite"/>
    </source>
</evidence>
<comment type="caution">
    <text evidence="3">The sequence shown here is derived from an EMBL/GenBank/DDBJ whole genome shotgun (WGS) entry which is preliminary data.</text>
</comment>